<accession>A0AAP4EYF3</accession>
<dbReference type="EMBL" id="JASGBQ010000020">
    <property type="protein sequence ID" value="MDI9242862.1"/>
    <property type="molecule type" value="Genomic_DNA"/>
</dbReference>
<dbReference type="RefSeq" id="WP_283231298.1">
    <property type="nucleotide sequence ID" value="NZ_JASGBQ010000020.1"/>
</dbReference>
<dbReference type="InterPro" id="IPR025874">
    <property type="entry name" value="DZR"/>
</dbReference>
<organism evidence="2 3">
    <name type="scientific">Fusibacillus kribbianus</name>
    <dbReference type="NCBI Taxonomy" id="3044208"/>
    <lineage>
        <taxon>Bacteria</taxon>
        <taxon>Bacillati</taxon>
        <taxon>Bacillota</taxon>
        <taxon>Clostridia</taxon>
        <taxon>Lachnospirales</taxon>
        <taxon>Lachnospiraceae</taxon>
        <taxon>Fusibacillus</taxon>
    </lineage>
</organism>
<evidence type="ECO:0000313" key="2">
    <source>
        <dbReference type="EMBL" id="MDI9242862.1"/>
    </source>
</evidence>
<keyword evidence="3" id="KW-1185">Reference proteome</keyword>
<sequence>MGFFDTLSETVANTGRALGNKTKEVAGSTKLSLQISQEEAKLKKAYAALGEAFYNEHKDDMPEKYAVYAADIKECADRLESLTKDKQILKNQKHCTSCGAWMPNEDRFCGKCGAENEILVKEPEAEEEEEGETRICPSCHASVKAELFYCPECGEKLS</sequence>
<evidence type="ECO:0000259" key="1">
    <source>
        <dbReference type="Pfam" id="PF12773"/>
    </source>
</evidence>
<proteinExistence type="predicted"/>
<name>A0AAP4EYF3_9FIRM</name>
<dbReference type="AlphaFoldDB" id="A0AAP4EYF3"/>
<dbReference type="Proteomes" id="UP001300383">
    <property type="component" value="Unassembled WGS sequence"/>
</dbReference>
<evidence type="ECO:0000313" key="3">
    <source>
        <dbReference type="Proteomes" id="UP001300383"/>
    </source>
</evidence>
<feature type="domain" description="DZANK-type" evidence="1">
    <location>
        <begin position="95"/>
        <end position="154"/>
    </location>
</feature>
<reference evidence="2 3" key="1">
    <citation type="submission" date="2023-05" db="EMBL/GenBank/DDBJ databases">
        <title>[ruminococcus] sp. nov., isolated from a pig farm feces dump.</title>
        <authorList>
            <person name="Chang Y.-H."/>
        </authorList>
    </citation>
    <scope>NUCLEOTIDE SEQUENCE [LARGE SCALE GENOMIC DNA]</scope>
    <source>
        <strain evidence="2 3">YH-rum2234</strain>
    </source>
</reference>
<comment type="caution">
    <text evidence="2">The sequence shown here is derived from an EMBL/GenBank/DDBJ whole genome shotgun (WGS) entry which is preliminary data.</text>
</comment>
<protein>
    <submittedName>
        <fullName evidence="2">Zinc ribbon domain-containing protein</fullName>
    </submittedName>
</protein>
<dbReference type="Pfam" id="PF12773">
    <property type="entry name" value="DZR"/>
    <property type="match status" value="1"/>
</dbReference>
<gene>
    <name evidence="2" type="ORF">QJ036_10325</name>
</gene>